<dbReference type="Proteomes" id="UP000182945">
    <property type="component" value="Chromosome"/>
</dbReference>
<sequence length="365" mass="41309">MRYIILTMTILLIIAFPRIGQASPAVSANNAILMEASSGRVLFEKRAYDRQSIASITKIMTAIIAIESGNLDKKVTASRKAVYTEGSSIYLEQGEKMTLEDLLYGLMLRSGNDAAVAISEHVGGSEEGFTFLMNEKAKWLGMNDSHFMNPHGLDAKEHYSSAYDMALLTKYAMDNKKFRAISGAETYLSDARTYSWRNKNKLLTQYYKYCTGGKTGYTKKTGRTLVTTAEKDGMKLIAVTLDAPDDWNDHIQLFEWGFKNYKMKTVEKKGEKLYKLDDINNLTSGYIRDDVEYPLTEDETDRIVQKNVLLAKTKQSANNPIGKSVFYLNNQPILQASVYDHPKRRDLSADLKYMIEKVMGMNSIW</sequence>
<dbReference type="Gene3D" id="2.30.140.30">
    <property type="match status" value="1"/>
</dbReference>
<dbReference type="GO" id="GO:0006508">
    <property type="term" value="P:proteolysis"/>
    <property type="evidence" value="ECO:0007669"/>
    <property type="project" value="InterPro"/>
</dbReference>
<feature type="domain" description="Peptidase S11 D-alanyl-D-alanine carboxypeptidase A N-terminal" evidence="10">
    <location>
        <begin position="22"/>
        <end position="244"/>
    </location>
</feature>
<organism evidence="11 13">
    <name type="scientific">Virgibacillus halodenitrificans</name>
    <name type="common">Bacillus halodenitrificans</name>
    <dbReference type="NCBI Taxonomy" id="1482"/>
    <lineage>
        <taxon>Bacteria</taxon>
        <taxon>Bacillati</taxon>
        <taxon>Bacillota</taxon>
        <taxon>Bacilli</taxon>
        <taxon>Bacillales</taxon>
        <taxon>Bacillaceae</taxon>
        <taxon>Virgibacillus</taxon>
    </lineage>
</organism>
<dbReference type="PANTHER" id="PTHR21581:SF33">
    <property type="entry name" value="D-ALANYL-D-ALANINE CARBOXYPEPTIDASE DACB"/>
    <property type="match status" value="1"/>
</dbReference>
<dbReference type="EMBL" id="JACWEZ010000004">
    <property type="protein sequence ID" value="MBD1222653.1"/>
    <property type="molecule type" value="Genomic_DNA"/>
</dbReference>
<proteinExistence type="inferred from homology"/>
<dbReference type="PRINTS" id="PR00725">
    <property type="entry name" value="DADACBPTASE1"/>
</dbReference>
<evidence type="ECO:0000259" key="10">
    <source>
        <dbReference type="Pfam" id="PF00768"/>
    </source>
</evidence>
<dbReference type="GO" id="GO:0071555">
    <property type="term" value="P:cell wall organization"/>
    <property type="evidence" value="ECO:0007669"/>
    <property type="project" value="UniProtKB-KW"/>
</dbReference>
<keyword evidence="14" id="KW-1185">Reference proteome</keyword>
<evidence type="ECO:0000313" key="14">
    <source>
        <dbReference type="Proteomes" id="UP000621631"/>
    </source>
</evidence>
<feature type="active site" description="Proton acceptor" evidence="7">
    <location>
        <position position="58"/>
    </location>
</feature>
<evidence type="ECO:0000256" key="4">
    <source>
        <dbReference type="ARBA" id="ARBA00022960"/>
    </source>
</evidence>
<evidence type="ECO:0000313" key="12">
    <source>
        <dbReference type="EMBL" id="MBD1222653.1"/>
    </source>
</evidence>
<dbReference type="SUPFAM" id="SSF56601">
    <property type="entry name" value="beta-lactamase/transpeptidase-like"/>
    <property type="match status" value="1"/>
</dbReference>
<evidence type="ECO:0000256" key="9">
    <source>
        <dbReference type="RuleBase" id="RU004016"/>
    </source>
</evidence>
<feature type="active site" evidence="7">
    <location>
        <position position="110"/>
    </location>
</feature>
<accession>A0AAC9J088</accession>
<evidence type="ECO:0000256" key="5">
    <source>
        <dbReference type="ARBA" id="ARBA00022984"/>
    </source>
</evidence>
<keyword evidence="3" id="KW-0378">Hydrolase</keyword>
<dbReference type="PANTHER" id="PTHR21581">
    <property type="entry name" value="D-ALANYL-D-ALANINE CARBOXYPEPTIDASE"/>
    <property type="match status" value="1"/>
</dbReference>
<dbReference type="GO" id="GO:0009252">
    <property type="term" value="P:peptidoglycan biosynthetic process"/>
    <property type="evidence" value="ECO:0007669"/>
    <property type="project" value="UniProtKB-KW"/>
</dbReference>
<keyword evidence="4" id="KW-0133">Cell shape</keyword>
<protein>
    <submittedName>
        <fullName evidence="11">D-alanyl-D-alanine carboxypeptidase</fullName>
    </submittedName>
</protein>
<dbReference type="GeneID" id="71514631"/>
<dbReference type="InterPro" id="IPR012338">
    <property type="entry name" value="Beta-lactam/transpept-like"/>
</dbReference>
<evidence type="ECO:0000256" key="1">
    <source>
        <dbReference type="ARBA" id="ARBA00007164"/>
    </source>
</evidence>
<evidence type="ECO:0000256" key="8">
    <source>
        <dbReference type="PIRSR" id="PIRSR618044-2"/>
    </source>
</evidence>
<evidence type="ECO:0000256" key="2">
    <source>
        <dbReference type="ARBA" id="ARBA00022729"/>
    </source>
</evidence>
<reference evidence="11 13" key="1">
    <citation type="submission" date="2016-11" db="EMBL/GenBank/DDBJ databases">
        <title>Complete genome sequencing of Virgibacillus halodenitrificans PDB-F2.</title>
        <authorList>
            <person name="Sun Z."/>
            <person name="Zhou Y."/>
            <person name="Li H."/>
        </authorList>
    </citation>
    <scope>NUCLEOTIDE SEQUENCE [LARGE SCALE GENOMIC DNA]</scope>
    <source>
        <strain evidence="11 13">PDB-F2</strain>
    </source>
</reference>
<dbReference type="KEGG" id="vhl:BME96_09525"/>
<dbReference type="EMBL" id="CP017962">
    <property type="protein sequence ID" value="APC48394.1"/>
    <property type="molecule type" value="Genomic_DNA"/>
</dbReference>
<dbReference type="GO" id="GO:0008360">
    <property type="term" value="P:regulation of cell shape"/>
    <property type="evidence" value="ECO:0007669"/>
    <property type="project" value="UniProtKB-KW"/>
</dbReference>
<gene>
    <name evidence="11" type="ORF">BME96_09525</name>
    <name evidence="12" type="ORF">IC602_08530</name>
</gene>
<keyword evidence="2" id="KW-0732">Signal</keyword>
<dbReference type="InterPro" id="IPR001967">
    <property type="entry name" value="Peptidase_S11_N"/>
</dbReference>
<dbReference type="RefSeq" id="WP_060678842.1">
    <property type="nucleotide sequence ID" value="NZ_CP017962.1"/>
</dbReference>
<evidence type="ECO:0000313" key="11">
    <source>
        <dbReference type="EMBL" id="APC48394.1"/>
    </source>
</evidence>
<dbReference type="InterPro" id="IPR018044">
    <property type="entry name" value="Peptidase_S11"/>
</dbReference>
<evidence type="ECO:0000256" key="6">
    <source>
        <dbReference type="ARBA" id="ARBA00023316"/>
    </source>
</evidence>
<dbReference type="Gene3D" id="3.40.710.10">
    <property type="entry name" value="DD-peptidase/beta-lactamase superfamily"/>
    <property type="match status" value="1"/>
</dbReference>
<name>A0AAC9J088_VIRHA</name>
<dbReference type="AlphaFoldDB" id="A0AAC9J088"/>
<reference evidence="12 14" key="2">
    <citation type="submission" date="2020-09" db="EMBL/GenBank/DDBJ databases">
        <title>Draft Genome Sequences of Oil-Oxidizing Bacteria Halomonas titanicae, Marinobacter lutaoensis, and Virgibacillus halodenitrificans Isolated from Highly Saline Environments.</title>
        <authorList>
            <person name="Grouzdev D.S."/>
            <person name="Sokolova D.S."/>
            <person name="Semenova E.M."/>
            <person name="Borzenkov I.A."/>
            <person name="Bidzhieva S.K."/>
            <person name="Poltaraus A.B."/>
            <person name="Nazina T.N."/>
        </authorList>
    </citation>
    <scope>NUCLEOTIDE SEQUENCE [LARGE SCALE GENOMIC DNA]</scope>
    <source>
        <strain evidence="12 14">VKM B-3472D</strain>
    </source>
</reference>
<evidence type="ECO:0000313" key="13">
    <source>
        <dbReference type="Proteomes" id="UP000182945"/>
    </source>
</evidence>
<feature type="binding site" evidence="8">
    <location>
        <position position="214"/>
    </location>
    <ligand>
        <name>substrate</name>
    </ligand>
</feature>
<dbReference type="GO" id="GO:0009002">
    <property type="term" value="F:serine-type D-Ala-D-Ala carboxypeptidase activity"/>
    <property type="evidence" value="ECO:0007669"/>
    <property type="project" value="InterPro"/>
</dbReference>
<keyword evidence="6" id="KW-0961">Cell wall biogenesis/degradation</keyword>
<keyword evidence="11" id="KW-0121">Carboxypeptidase</keyword>
<keyword evidence="5" id="KW-0573">Peptidoglycan synthesis</keyword>
<comment type="similarity">
    <text evidence="1 9">Belongs to the peptidase S11 family.</text>
</comment>
<dbReference type="Proteomes" id="UP000621631">
    <property type="component" value="Unassembled WGS sequence"/>
</dbReference>
<evidence type="ECO:0000256" key="3">
    <source>
        <dbReference type="ARBA" id="ARBA00022801"/>
    </source>
</evidence>
<feature type="active site" description="Acyl-ester intermediate" evidence="7">
    <location>
        <position position="55"/>
    </location>
</feature>
<evidence type="ECO:0000256" key="7">
    <source>
        <dbReference type="PIRSR" id="PIRSR618044-1"/>
    </source>
</evidence>
<dbReference type="Pfam" id="PF00768">
    <property type="entry name" value="Peptidase_S11"/>
    <property type="match status" value="1"/>
</dbReference>
<keyword evidence="11" id="KW-0645">Protease</keyword>